<evidence type="ECO:0008006" key="4">
    <source>
        <dbReference type="Google" id="ProtNLM"/>
    </source>
</evidence>
<dbReference type="CDD" id="cd11532">
    <property type="entry name" value="NTP-PPase_COG4997"/>
    <property type="match status" value="1"/>
</dbReference>
<sequence>MAPSDDGESTRREYRKLVRDDIPEIVRENGETPIARVADDEEYAELLAEKLVEEADEFRESGELEELADVLAVVDAVRERRNVSEDELRKLQAEKAEDRGRFEERIVLDAVEK</sequence>
<evidence type="ECO:0000256" key="1">
    <source>
        <dbReference type="SAM" id="Coils"/>
    </source>
</evidence>
<dbReference type="EMBL" id="BAAADV010000003">
    <property type="protein sequence ID" value="GAA0672163.1"/>
    <property type="molecule type" value="Genomic_DNA"/>
</dbReference>
<gene>
    <name evidence="2" type="ORF">GCM10009020_18490</name>
</gene>
<evidence type="ECO:0000313" key="2">
    <source>
        <dbReference type="EMBL" id="GAA0672163.1"/>
    </source>
</evidence>
<organism evidence="2 3">
    <name type="scientific">Natronoarchaeum mannanilyticum</name>
    <dbReference type="NCBI Taxonomy" id="926360"/>
    <lineage>
        <taxon>Archaea</taxon>
        <taxon>Methanobacteriati</taxon>
        <taxon>Methanobacteriota</taxon>
        <taxon>Stenosarchaea group</taxon>
        <taxon>Halobacteria</taxon>
        <taxon>Halobacteriales</taxon>
        <taxon>Natronoarchaeaceae</taxon>
    </lineage>
</organism>
<dbReference type="Proteomes" id="UP001500420">
    <property type="component" value="Unassembled WGS sequence"/>
</dbReference>
<evidence type="ECO:0000313" key="3">
    <source>
        <dbReference type="Proteomes" id="UP001500420"/>
    </source>
</evidence>
<reference evidence="2 3" key="1">
    <citation type="journal article" date="2019" name="Int. J. Syst. Evol. Microbiol.">
        <title>The Global Catalogue of Microorganisms (GCM) 10K type strain sequencing project: providing services to taxonomists for standard genome sequencing and annotation.</title>
        <authorList>
            <consortium name="The Broad Institute Genomics Platform"/>
            <consortium name="The Broad Institute Genome Sequencing Center for Infectious Disease"/>
            <person name="Wu L."/>
            <person name="Ma J."/>
        </authorList>
    </citation>
    <scope>NUCLEOTIDE SEQUENCE [LARGE SCALE GENOMIC DNA]</scope>
    <source>
        <strain evidence="2 3">JCM 16328</strain>
    </source>
</reference>
<comment type="caution">
    <text evidence="2">The sequence shown here is derived from an EMBL/GenBank/DDBJ whole genome shotgun (WGS) entry which is preliminary data.</text>
</comment>
<keyword evidence="1" id="KW-0175">Coiled coil</keyword>
<dbReference type="AlphaFoldDB" id="A0AAV3TAH9"/>
<protein>
    <recommendedName>
        <fullName evidence="4">Nucleoside triphosphate pyrophosphohydrolase</fullName>
    </recommendedName>
</protein>
<dbReference type="RefSeq" id="WP_343773709.1">
    <property type="nucleotide sequence ID" value="NZ_BAAADV010000003.1"/>
</dbReference>
<feature type="coiled-coil region" evidence="1">
    <location>
        <begin position="74"/>
        <end position="101"/>
    </location>
</feature>
<dbReference type="InterPro" id="IPR038735">
    <property type="entry name" value="MSMEG_1276-like_NTP-PPase_dom"/>
</dbReference>
<keyword evidence="3" id="KW-1185">Reference proteome</keyword>
<proteinExistence type="predicted"/>
<accession>A0AAV3TAH9</accession>
<name>A0AAV3TAH9_9EURY</name>